<accession>A0A2H3BST8</accession>
<keyword evidence="2" id="KW-1185">Reference proteome</keyword>
<name>A0A2H3BST8_9AGAR</name>
<proteinExistence type="predicted"/>
<sequence>MNLDIKLYLKPRPIYPQLGDRPWMLIRPDFSYEPSFPTWQPILLDATEAHTVYSPTLATALTKIYVAVLPKVRKYETDIPRIKNAIPDSPFNAVKISLLIVGTNPRSLRSVIRLPLYLPHAARAPSTLPNTGNWLRWRARRRRYRPSADVTTLLMVLIENFIDITCTRTYCKIED</sequence>
<evidence type="ECO:0000313" key="2">
    <source>
        <dbReference type="Proteomes" id="UP000218334"/>
    </source>
</evidence>
<protein>
    <submittedName>
        <fullName evidence="1">Uncharacterized protein</fullName>
    </submittedName>
</protein>
<dbReference type="Proteomes" id="UP000218334">
    <property type="component" value="Unassembled WGS sequence"/>
</dbReference>
<reference evidence="2" key="1">
    <citation type="journal article" date="2017" name="Nat. Ecol. Evol.">
        <title>Genome expansion and lineage-specific genetic innovations in the forest pathogenic fungi Armillaria.</title>
        <authorList>
            <person name="Sipos G."/>
            <person name="Prasanna A.N."/>
            <person name="Walter M.C."/>
            <person name="O'Connor E."/>
            <person name="Balint B."/>
            <person name="Krizsan K."/>
            <person name="Kiss B."/>
            <person name="Hess J."/>
            <person name="Varga T."/>
            <person name="Slot J."/>
            <person name="Riley R."/>
            <person name="Boka B."/>
            <person name="Rigling D."/>
            <person name="Barry K."/>
            <person name="Lee J."/>
            <person name="Mihaltcheva S."/>
            <person name="LaButti K."/>
            <person name="Lipzen A."/>
            <person name="Waldron R."/>
            <person name="Moloney N.M."/>
            <person name="Sperisen C."/>
            <person name="Kredics L."/>
            <person name="Vagvoelgyi C."/>
            <person name="Patrignani A."/>
            <person name="Fitzpatrick D."/>
            <person name="Nagy I."/>
            <person name="Doyle S."/>
            <person name="Anderson J.B."/>
            <person name="Grigoriev I.V."/>
            <person name="Gueldener U."/>
            <person name="Muensterkoetter M."/>
            <person name="Nagy L.G."/>
        </authorList>
    </citation>
    <scope>NUCLEOTIDE SEQUENCE [LARGE SCALE GENOMIC DNA]</scope>
    <source>
        <strain evidence="2">28-4</strain>
    </source>
</reference>
<evidence type="ECO:0000313" key="1">
    <source>
        <dbReference type="EMBL" id="PBK73951.1"/>
    </source>
</evidence>
<gene>
    <name evidence="1" type="ORF">ARMSODRAFT_971261</name>
</gene>
<organism evidence="1 2">
    <name type="scientific">Armillaria solidipes</name>
    <dbReference type="NCBI Taxonomy" id="1076256"/>
    <lineage>
        <taxon>Eukaryota</taxon>
        <taxon>Fungi</taxon>
        <taxon>Dikarya</taxon>
        <taxon>Basidiomycota</taxon>
        <taxon>Agaricomycotina</taxon>
        <taxon>Agaricomycetes</taxon>
        <taxon>Agaricomycetidae</taxon>
        <taxon>Agaricales</taxon>
        <taxon>Marasmiineae</taxon>
        <taxon>Physalacriaceae</taxon>
        <taxon>Armillaria</taxon>
    </lineage>
</organism>
<dbReference type="EMBL" id="KZ293419">
    <property type="protein sequence ID" value="PBK73951.1"/>
    <property type="molecule type" value="Genomic_DNA"/>
</dbReference>
<dbReference type="AlphaFoldDB" id="A0A2H3BST8"/>